<organism evidence="4 5">
    <name type="scientific">Pedobacter lusitanus</name>
    <dbReference type="NCBI Taxonomy" id="1503925"/>
    <lineage>
        <taxon>Bacteria</taxon>
        <taxon>Pseudomonadati</taxon>
        <taxon>Bacteroidota</taxon>
        <taxon>Sphingobacteriia</taxon>
        <taxon>Sphingobacteriales</taxon>
        <taxon>Sphingobacteriaceae</taxon>
        <taxon>Pedobacter</taxon>
    </lineage>
</organism>
<dbReference type="EMBL" id="JXRA01000184">
    <property type="protein sequence ID" value="KIO74493.1"/>
    <property type="molecule type" value="Genomic_DNA"/>
</dbReference>
<evidence type="ECO:0000313" key="5">
    <source>
        <dbReference type="Proteomes" id="UP000032049"/>
    </source>
</evidence>
<dbReference type="InterPro" id="IPR050595">
    <property type="entry name" value="Bact_response_regulator"/>
</dbReference>
<feature type="modified residue" description="4-aspartylphosphate" evidence="2">
    <location>
        <position position="53"/>
    </location>
</feature>
<protein>
    <recommendedName>
        <fullName evidence="3">Response regulatory domain-containing protein</fullName>
    </recommendedName>
</protein>
<dbReference type="SUPFAM" id="SSF52172">
    <property type="entry name" value="CheY-like"/>
    <property type="match status" value="1"/>
</dbReference>
<dbReference type="AlphaFoldDB" id="A0A0D0EYP4"/>
<dbReference type="PANTHER" id="PTHR44591">
    <property type="entry name" value="STRESS RESPONSE REGULATOR PROTEIN 1"/>
    <property type="match status" value="1"/>
</dbReference>
<name>A0A0D0EYP4_9SPHI</name>
<proteinExistence type="predicted"/>
<feature type="domain" description="Response regulatory" evidence="3">
    <location>
        <begin position="4"/>
        <end position="117"/>
    </location>
</feature>
<dbReference type="SMART" id="SM00448">
    <property type="entry name" value="REC"/>
    <property type="match status" value="1"/>
</dbReference>
<sequence length="120" mass="13327">MNKKVLVLEKDRDILELINIVLTDEGYIVNVLSSELGIFDHIKNFQPDIILLDIISPTEEGTALCKTIKAAEDSSHIPVIVLSTHPKVEVVKEICADEVVAKPFDISFLLSTIEQQLITS</sequence>
<gene>
    <name evidence="4" type="ORF">TH53_26165</name>
</gene>
<dbReference type="CDD" id="cd00156">
    <property type="entry name" value="REC"/>
    <property type="match status" value="1"/>
</dbReference>
<keyword evidence="1 2" id="KW-0597">Phosphoprotein</keyword>
<evidence type="ECO:0000256" key="1">
    <source>
        <dbReference type="ARBA" id="ARBA00022553"/>
    </source>
</evidence>
<accession>A0A0D0EYP4</accession>
<dbReference type="PROSITE" id="PS50110">
    <property type="entry name" value="RESPONSE_REGULATORY"/>
    <property type="match status" value="1"/>
</dbReference>
<dbReference type="PANTHER" id="PTHR44591:SF3">
    <property type="entry name" value="RESPONSE REGULATORY DOMAIN-CONTAINING PROTEIN"/>
    <property type="match status" value="1"/>
</dbReference>
<reference evidence="4 5" key="1">
    <citation type="submission" date="2015-01" db="EMBL/GenBank/DDBJ databases">
        <title>Draft genome sequence of Pedobacter sp. NL19 isolated from sludge of an effluent treatment pond in an abandoned uranium mine.</title>
        <authorList>
            <person name="Santos T."/>
            <person name="Caetano T."/>
            <person name="Covas C."/>
            <person name="Cruz A."/>
            <person name="Mendo S."/>
        </authorList>
    </citation>
    <scope>NUCLEOTIDE SEQUENCE [LARGE SCALE GENOMIC DNA]</scope>
    <source>
        <strain evidence="4 5">NL19</strain>
    </source>
</reference>
<dbReference type="GO" id="GO:0000160">
    <property type="term" value="P:phosphorelay signal transduction system"/>
    <property type="evidence" value="ECO:0007669"/>
    <property type="project" value="InterPro"/>
</dbReference>
<keyword evidence="5" id="KW-1185">Reference proteome</keyword>
<dbReference type="Gene3D" id="3.40.50.2300">
    <property type="match status" value="1"/>
</dbReference>
<dbReference type="Proteomes" id="UP000032049">
    <property type="component" value="Unassembled WGS sequence"/>
</dbReference>
<dbReference type="STRING" id="1503925.TH53_26165"/>
<dbReference type="InterPro" id="IPR001789">
    <property type="entry name" value="Sig_transdc_resp-reg_receiver"/>
</dbReference>
<evidence type="ECO:0000256" key="2">
    <source>
        <dbReference type="PROSITE-ProRule" id="PRU00169"/>
    </source>
</evidence>
<comment type="caution">
    <text evidence="4">The sequence shown here is derived from an EMBL/GenBank/DDBJ whole genome shotgun (WGS) entry which is preliminary data.</text>
</comment>
<evidence type="ECO:0000259" key="3">
    <source>
        <dbReference type="PROSITE" id="PS50110"/>
    </source>
</evidence>
<dbReference type="InterPro" id="IPR011006">
    <property type="entry name" value="CheY-like_superfamily"/>
</dbReference>
<dbReference type="Pfam" id="PF00072">
    <property type="entry name" value="Response_reg"/>
    <property type="match status" value="1"/>
</dbReference>
<evidence type="ECO:0000313" key="4">
    <source>
        <dbReference type="EMBL" id="KIO74493.1"/>
    </source>
</evidence>